<dbReference type="Proteomes" id="UP000195402">
    <property type="component" value="Unassembled WGS sequence"/>
</dbReference>
<dbReference type="EMBL" id="MVGT01003169">
    <property type="protein sequence ID" value="OVA05111.1"/>
    <property type="molecule type" value="Genomic_DNA"/>
</dbReference>
<evidence type="ECO:0008006" key="5">
    <source>
        <dbReference type="Google" id="ProtNLM"/>
    </source>
</evidence>
<feature type="compositionally biased region" description="Basic and acidic residues" evidence="1">
    <location>
        <begin position="587"/>
        <end position="603"/>
    </location>
</feature>
<sequence length="609" mass="68510">MEVPIGFLAKLWSFISFLPVFLLLFILGVIKAALFGPISAIIIFTGNSAVVIGLWPAHFLWTYYCVAKTKRLGLTLKVFVLVTLPLPLVLWPVIGVTGNLLVGIGYGFFTPLIATFEATGENVKEKIVRYFVDGSWSTVEGSCTIVVDFTDFFFHSYFSFMDELSEQVPDDEKPMDIKLLKLPSCLLVSLLAIPVDVLLITAVALCKSPYMLFKGWKRLLEDLIGREGPFLETVCVPFAGLAIILWPLAVLAGVISAFISSFFLGFYAGVIAHQEDSLRMGLAYIVSVVSMFDEYTNDLLYFREGSCLPRPKYRRNMITSSSLHERTLSIEKESNHWNSERVVSHGSKLVSEKSKLKWAIQQLRPVQVWDWLFRSCEVNGRILLREGLIDVKDIEECILKGKCKKLGIKLPAWCILQCLLSSVKSNSPGLLISDDVDMTRFNWPKDKVFEWFIGPLMIIKEQIKGLQLNENEEACLRNLIMTCNNEKPQDWDNTGFPSDDSVRRAQLQAIIRRLQGIVASMTRIPTFRRRFRNLVKVLYMEAIKTAASESEAGGGSSRSKSHSKKYVLASQEAGSSKFKVISNNFGEKGHEEARTDTMDDKINDNGSIV</sequence>
<feature type="transmembrane region" description="Helical" evidence="2">
    <location>
        <begin position="185"/>
        <end position="205"/>
    </location>
</feature>
<keyword evidence="4" id="KW-1185">Reference proteome</keyword>
<dbReference type="InParanoid" id="A0A200Q3S7"/>
<reference evidence="3 4" key="1">
    <citation type="journal article" date="2017" name="Mol. Plant">
        <title>The Genome of Medicinal Plant Macleaya cordata Provides New Insights into Benzylisoquinoline Alkaloids Metabolism.</title>
        <authorList>
            <person name="Liu X."/>
            <person name="Liu Y."/>
            <person name="Huang P."/>
            <person name="Ma Y."/>
            <person name="Qing Z."/>
            <person name="Tang Q."/>
            <person name="Cao H."/>
            <person name="Cheng P."/>
            <person name="Zheng Y."/>
            <person name="Yuan Z."/>
            <person name="Zhou Y."/>
            <person name="Liu J."/>
            <person name="Tang Z."/>
            <person name="Zhuo Y."/>
            <person name="Zhang Y."/>
            <person name="Yu L."/>
            <person name="Huang J."/>
            <person name="Yang P."/>
            <person name="Peng Q."/>
            <person name="Zhang J."/>
            <person name="Jiang W."/>
            <person name="Zhang Z."/>
            <person name="Lin K."/>
            <person name="Ro D.K."/>
            <person name="Chen X."/>
            <person name="Xiong X."/>
            <person name="Shang Y."/>
            <person name="Huang S."/>
            <person name="Zeng J."/>
        </authorList>
    </citation>
    <scope>NUCLEOTIDE SEQUENCE [LARGE SCALE GENOMIC DNA]</scope>
    <source>
        <strain evidence="4">cv. BLH2017</strain>
        <tissue evidence="3">Root</tissue>
    </source>
</reference>
<feature type="transmembrane region" description="Helical" evidence="2">
    <location>
        <begin position="40"/>
        <end position="62"/>
    </location>
</feature>
<dbReference type="FunCoup" id="A0A200Q3S7">
    <property type="interactions" value="239"/>
</dbReference>
<name>A0A200Q3S7_MACCD</name>
<feature type="region of interest" description="Disordered" evidence="1">
    <location>
        <begin position="549"/>
        <end position="609"/>
    </location>
</feature>
<dbReference type="InterPro" id="IPR040229">
    <property type="entry name" value="At3g27390-like"/>
</dbReference>
<evidence type="ECO:0000313" key="4">
    <source>
        <dbReference type="Proteomes" id="UP000195402"/>
    </source>
</evidence>
<feature type="transmembrane region" description="Helical" evidence="2">
    <location>
        <begin position="238"/>
        <end position="270"/>
    </location>
</feature>
<dbReference type="AlphaFoldDB" id="A0A200Q3S7"/>
<evidence type="ECO:0000313" key="3">
    <source>
        <dbReference type="EMBL" id="OVA05111.1"/>
    </source>
</evidence>
<dbReference type="STRING" id="56857.A0A200Q3S7"/>
<dbReference type="OrthoDB" id="1932537at2759"/>
<evidence type="ECO:0000256" key="2">
    <source>
        <dbReference type="SAM" id="Phobius"/>
    </source>
</evidence>
<protein>
    <recommendedName>
        <fullName evidence="5">Transmembrane protein</fullName>
    </recommendedName>
</protein>
<gene>
    <name evidence="3" type="ORF">BVC80_8899g14</name>
</gene>
<comment type="caution">
    <text evidence="3">The sequence shown here is derived from an EMBL/GenBank/DDBJ whole genome shotgun (WGS) entry which is preliminary data.</text>
</comment>
<dbReference type="GO" id="GO:0010228">
    <property type="term" value="P:vegetative to reproductive phase transition of meristem"/>
    <property type="evidence" value="ECO:0007669"/>
    <property type="project" value="TreeGrafter"/>
</dbReference>
<dbReference type="PANTHER" id="PTHR31133:SF2">
    <property type="entry name" value="EXPRESSED PROTEIN"/>
    <property type="match status" value="1"/>
</dbReference>
<feature type="transmembrane region" description="Helical" evidence="2">
    <location>
        <begin position="100"/>
        <end position="119"/>
    </location>
</feature>
<accession>A0A200Q3S7</accession>
<keyword evidence="2" id="KW-1133">Transmembrane helix</keyword>
<proteinExistence type="predicted"/>
<organism evidence="3 4">
    <name type="scientific">Macleaya cordata</name>
    <name type="common">Five-seeded plume-poppy</name>
    <name type="synonym">Bocconia cordata</name>
    <dbReference type="NCBI Taxonomy" id="56857"/>
    <lineage>
        <taxon>Eukaryota</taxon>
        <taxon>Viridiplantae</taxon>
        <taxon>Streptophyta</taxon>
        <taxon>Embryophyta</taxon>
        <taxon>Tracheophyta</taxon>
        <taxon>Spermatophyta</taxon>
        <taxon>Magnoliopsida</taxon>
        <taxon>Ranunculales</taxon>
        <taxon>Papaveraceae</taxon>
        <taxon>Papaveroideae</taxon>
        <taxon>Macleaya</taxon>
    </lineage>
</organism>
<evidence type="ECO:0000256" key="1">
    <source>
        <dbReference type="SAM" id="MobiDB-lite"/>
    </source>
</evidence>
<dbReference type="PANTHER" id="PTHR31133">
    <property type="entry name" value="MEMBRANE PROTEIN"/>
    <property type="match status" value="1"/>
</dbReference>
<feature type="transmembrane region" description="Helical" evidence="2">
    <location>
        <begin position="12"/>
        <end position="34"/>
    </location>
</feature>
<dbReference type="OMA" id="CWSTIKG"/>
<keyword evidence="2" id="KW-0812">Transmembrane</keyword>
<keyword evidence="2" id="KW-0472">Membrane</keyword>
<feature type="transmembrane region" description="Helical" evidence="2">
    <location>
        <begin position="74"/>
        <end position="94"/>
    </location>
</feature>